<feature type="transmembrane region" description="Helical" evidence="12">
    <location>
        <begin position="145"/>
        <end position="171"/>
    </location>
</feature>
<evidence type="ECO:0000256" key="6">
    <source>
        <dbReference type="ARBA" id="ARBA00023002"/>
    </source>
</evidence>
<accession>A0A2H5XAQ3</accession>
<dbReference type="EMBL" id="BEHT01000008">
    <property type="protein sequence ID" value="GBC98270.1"/>
    <property type="molecule type" value="Genomic_DNA"/>
</dbReference>
<proteinExistence type="predicted"/>
<feature type="transmembrane region" description="Helical" evidence="12">
    <location>
        <begin position="21"/>
        <end position="39"/>
    </location>
</feature>
<dbReference type="InterPro" id="IPR050450">
    <property type="entry name" value="COX15/CtaA_HemeA_synthase"/>
</dbReference>
<feature type="transmembrane region" description="Helical" evidence="12">
    <location>
        <begin position="328"/>
        <end position="350"/>
    </location>
</feature>
<feature type="transmembrane region" description="Helical" evidence="12">
    <location>
        <begin position="302"/>
        <end position="322"/>
    </location>
</feature>
<evidence type="ECO:0000256" key="12">
    <source>
        <dbReference type="SAM" id="Phobius"/>
    </source>
</evidence>
<dbReference type="InterPro" id="IPR003780">
    <property type="entry name" value="COX15/CtaA_fam"/>
</dbReference>
<dbReference type="AlphaFoldDB" id="A0A2H5XAQ3"/>
<comment type="pathway">
    <text evidence="11">Porphyrin-containing compound metabolism.</text>
</comment>
<evidence type="ECO:0000256" key="5">
    <source>
        <dbReference type="ARBA" id="ARBA00022989"/>
    </source>
</evidence>
<evidence type="ECO:0000256" key="1">
    <source>
        <dbReference type="ARBA" id="ARBA00004141"/>
    </source>
</evidence>
<evidence type="ECO:0000256" key="8">
    <source>
        <dbReference type="ARBA" id="ARBA00023133"/>
    </source>
</evidence>
<sequence length="361" mass="38363">MTTINASAANRSKGNAWLHRFAVMVAATTVMLISAGALVTSTKSGDAIPDWPTAYGGLVPFYLAGGVLIEWTHRLIAGITAALVLVLTLWLAFSTSPRWLKALSGLALLAIIAQAVLGGLRVLVVSHERVQATALVITQAPHAEAVRIAFAIAHATLAQIVLALTFAIALFTKPFHQPDGASVPLLSSLRLTRLHAGTLALIALLFVQLLLGAVMRHTGAGLIIPDFPTAFGNLFPPFGNLPFDPNNPMRMSYNEFAFKVAVHFAHRVNGLLIALVIVALFVTVCRHAQWRDGAPLRKLTSWLLGLVLAQIVLGGLAVWTQLSVPVTVAHVAVGATLLGLSVVTFCQLLLTTQRETVAVTT</sequence>
<gene>
    <name evidence="13" type="primary">ctaA</name>
    <name evidence="13" type="ORF">HRbin17_00772</name>
</gene>
<reference evidence="14" key="1">
    <citation type="submission" date="2017-09" db="EMBL/GenBank/DDBJ databases">
        <title>Metaegenomics of thermophilic ammonia-oxidizing enrichment culture.</title>
        <authorList>
            <person name="Kato S."/>
            <person name="Suzuki K."/>
        </authorList>
    </citation>
    <scope>NUCLEOTIDE SEQUENCE [LARGE SCALE GENOMIC DNA]</scope>
</reference>
<evidence type="ECO:0000256" key="9">
    <source>
        <dbReference type="ARBA" id="ARBA00023136"/>
    </source>
</evidence>
<dbReference type="GO" id="GO:0016491">
    <property type="term" value="F:oxidoreductase activity"/>
    <property type="evidence" value="ECO:0007669"/>
    <property type="project" value="UniProtKB-KW"/>
</dbReference>
<keyword evidence="6 13" id="KW-0560">Oxidoreductase</keyword>
<feature type="transmembrane region" description="Helical" evidence="12">
    <location>
        <begin position="191"/>
        <end position="211"/>
    </location>
</feature>
<keyword evidence="7" id="KW-0408">Iron</keyword>
<keyword evidence="5 12" id="KW-1133">Transmembrane helix</keyword>
<dbReference type="GO" id="GO:0006784">
    <property type="term" value="P:heme A biosynthetic process"/>
    <property type="evidence" value="ECO:0007669"/>
    <property type="project" value="InterPro"/>
</dbReference>
<feature type="transmembrane region" description="Helical" evidence="12">
    <location>
        <begin position="218"/>
        <end position="236"/>
    </location>
</feature>
<keyword evidence="4" id="KW-0479">Metal-binding</keyword>
<keyword evidence="3 12" id="KW-0812">Transmembrane</keyword>
<protein>
    <submittedName>
        <fullName evidence="13">Heme A synthase</fullName>
        <ecNumber evidence="13">1.3.-.-</ecNumber>
    </submittedName>
</protein>
<dbReference type="PANTHER" id="PTHR35457">
    <property type="entry name" value="HEME A SYNTHASE"/>
    <property type="match status" value="1"/>
</dbReference>
<feature type="transmembrane region" description="Helical" evidence="12">
    <location>
        <begin position="256"/>
        <end position="282"/>
    </location>
</feature>
<feature type="transmembrane region" description="Helical" evidence="12">
    <location>
        <begin position="51"/>
        <end position="68"/>
    </location>
</feature>
<keyword evidence="10" id="KW-1015">Disulfide bond</keyword>
<comment type="caution">
    <text evidence="13">The sequence shown here is derived from an EMBL/GenBank/DDBJ whole genome shotgun (WGS) entry which is preliminary data.</text>
</comment>
<organism evidence="13 14">
    <name type="scientific">Candidatus Fervidibacter japonicus</name>
    <dbReference type="NCBI Taxonomy" id="2035412"/>
    <lineage>
        <taxon>Bacteria</taxon>
        <taxon>Candidatus Fervidibacterota</taxon>
        <taxon>Candidatus Fervidibacter</taxon>
    </lineage>
</organism>
<dbReference type="EC" id="1.3.-.-" evidence="13"/>
<evidence type="ECO:0000313" key="13">
    <source>
        <dbReference type="EMBL" id="GBC98270.1"/>
    </source>
</evidence>
<evidence type="ECO:0000256" key="10">
    <source>
        <dbReference type="ARBA" id="ARBA00023157"/>
    </source>
</evidence>
<evidence type="ECO:0000313" key="14">
    <source>
        <dbReference type="Proteomes" id="UP000236173"/>
    </source>
</evidence>
<evidence type="ECO:0000256" key="2">
    <source>
        <dbReference type="ARBA" id="ARBA00022475"/>
    </source>
</evidence>
<evidence type="ECO:0000256" key="3">
    <source>
        <dbReference type="ARBA" id="ARBA00022692"/>
    </source>
</evidence>
<evidence type="ECO:0000256" key="11">
    <source>
        <dbReference type="ARBA" id="ARBA00023444"/>
    </source>
</evidence>
<name>A0A2H5XAQ3_9BACT</name>
<evidence type="ECO:0000256" key="4">
    <source>
        <dbReference type="ARBA" id="ARBA00022723"/>
    </source>
</evidence>
<feature type="transmembrane region" description="Helical" evidence="12">
    <location>
        <begin position="75"/>
        <end position="93"/>
    </location>
</feature>
<dbReference type="Pfam" id="PF02628">
    <property type="entry name" value="COX15-CtaA"/>
    <property type="match status" value="1"/>
</dbReference>
<feature type="transmembrane region" description="Helical" evidence="12">
    <location>
        <begin position="99"/>
        <end position="124"/>
    </location>
</feature>
<comment type="subcellular location">
    <subcellularLocation>
        <location evidence="1">Membrane</location>
        <topology evidence="1">Multi-pass membrane protein</topology>
    </subcellularLocation>
</comment>
<keyword evidence="8" id="KW-0350">Heme biosynthesis</keyword>
<dbReference type="Proteomes" id="UP000236173">
    <property type="component" value="Unassembled WGS sequence"/>
</dbReference>
<keyword evidence="2" id="KW-1003">Cell membrane</keyword>
<dbReference type="GO" id="GO:0016020">
    <property type="term" value="C:membrane"/>
    <property type="evidence" value="ECO:0007669"/>
    <property type="project" value="UniProtKB-SubCell"/>
</dbReference>
<keyword evidence="9 12" id="KW-0472">Membrane</keyword>
<dbReference type="GO" id="GO:0046872">
    <property type="term" value="F:metal ion binding"/>
    <property type="evidence" value="ECO:0007669"/>
    <property type="project" value="UniProtKB-KW"/>
</dbReference>
<dbReference type="PANTHER" id="PTHR35457:SF1">
    <property type="entry name" value="HEME A SYNTHASE"/>
    <property type="match status" value="1"/>
</dbReference>
<evidence type="ECO:0000256" key="7">
    <source>
        <dbReference type="ARBA" id="ARBA00023004"/>
    </source>
</evidence>